<comment type="caution">
    <text evidence="2">The sequence shown here is derived from an EMBL/GenBank/DDBJ whole genome shotgun (WGS) entry which is preliminary data.</text>
</comment>
<protein>
    <submittedName>
        <fullName evidence="2">Nitrile hydratase subunit beta</fullName>
    </submittedName>
</protein>
<gene>
    <name evidence="2" type="ORF">F3J38_02290</name>
</gene>
<dbReference type="EMBL" id="VWXD01000001">
    <property type="protein sequence ID" value="NIE98907.1"/>
    <property type="molecule type" value="Genomic_DNA"/>
</dbReference>
<dbReference type="InterPro" id="IPR008990">
    <property type="entry name" value="Elect_transpt_acc-like_dom_sf"/>
</dbReference>
<dbReference type="InterPro" id="IPR024690">
    <property type="entry name" value="CN_hydtase_beta_dom_C"/>
</dbReference>
<feature type="domain" description="Nitrile hydratase beta subunit" evidence="1">
    <location>
        <begin position="20"/>
        <end position="112"/>
    </location>
</feature>
<dbReference type="Proteomes" id="UP000780690">
    <property type="component" value="Unassembled WGS sequence"/>
</dbReference>
<proteinExistence type="predicted"/>
<dbReference type="SUPFAM" id="SSF50090">
    <property type="entry name" value="Electron transport accessory proteins"/>
    <property type="match status" value="1"/>
</dbReference>
<dbReference type="RefSeq" id="WP_167134723.1">
    <property type="nucleotide sequence ID" value="NZ_VWXD01000001.1"/>
</dbReference>
<evidence type="ECO:0000259" key="1">
    <source>
        <dbReference type="Pfam" id="PF02211"/>
    </source>
</evidence>
<accession>A0ABX0QPA0</accession>
<dbReference type="Pfam" id="PF02211">
    <property type="entry name" value="NHase_beta_C"/>
    <property type="match status" value="1"/>
</dbReference>
<reference evidence="2 3" key="1">
    <citation type="journal article" date="2019" name="bioRxiv">
        <title>Bacteria contribute to plant secondary compound degradation in a generalist herbivore system.</title>
        <authorList>
            <person name="Francoeur C.B."/>
            <person name="Khadempour L."/>
            <person name="Moreira-Soto R.D."/>
            <person name="Gotting K."/>
            <person name="Book A.J."/>
            <person name="Pinto-Tomas A.A."/>
            <person name="Keefover-Ring K."/>
            <person name="Currie C.R."/>
        </authorList>
    </citation>
    <scope>NUCLEOTIDE SEQUENCE [LARGE SCALE GENOMIC DNA]</scope>
    <source>
        <strain evidence="2 3">Acro-805</strain>
    </source>
</reference>
<name>A0ABX0QPA0_9GAMM</name>
<evidence type="ECO:0000313" key="2">
    <source>
        <dbReference type="EMBL" id="NIE98907.1"/>
    </source>
</evidence>
<organism evidence="2 3">
    <name type="scientific">Candidatus Pantoea formicae</name>
    <dbReference type="NCBI Taxonomy" id="2608355"/>
    <lineage>
        <taxon>Bacteria</taxon>
        <taxon>Pseudomonadati</taxon>
        <taxon>Pseudomonadota</taxon>
        <taxon>Gammaproteobacteria</taxon>
        <taxon>Enterobacterales</taxon>
        <taxon>Erwiniaceae</taxon>
        <taxon>Pantoea</taxon>
    </lineage>
</organism>
<evidence type="ECO:0000313" key="3">
    <source>
        <dbReference type="Proteomes" id="UP000780690"/>
    </source>
</evidence>
<keyword evidence="3" id="KW-1185">Reference proteome</keyword>
<sequence>MNTYTPQGYLDLITTPPNYHRPVDVTPEFQPGDSIVTHNLNPLLHTRLPRYARGKKGVIVANYGACVFPDALVAEQQEKPQFVYLVKFSSKELWGESSENFSVHLSIWADYILGKSEGAAHG</sequence>
<dbReference type="Gene3D" id="2.30.30.50">
    <property type="match status" value="1"/>
</dbReference>